<accession>A0ABU9D6E6</accession>
<dbReference type="PANTHER" id="PTHR30487:SF0">
    <property type="entry name" value="PREPILIN LEADER PEPTIDASE_N-METHYLTRANSFERASE-RELATED"/>
    <property type="match status" value="1"/>
</dbReference>
<keyword evidence="6 10" id="KW-1133">Transmembrane helix</keyword>
<sequence length="262" mass="27995">MAAPLLFSIGLLGLLIGSFLNVVIHRLPRQLSVVSPPSSCPACGHRIRPWENIPVLSYLFLRGKCAGCASGISWRYPAVELFTAGMSAFTALQLGWTWALLPGLLLTWALIALTFIDLDTQLLPDAITKPGIVLGIIVNSGAYLLGHPLFASPLESILGAIIGYGVLWLLAMAYLKFSGQHGMGFGDLKLLGMLGAWLGWTAVPMILFIAALLGGLIGIALLLAGRGRHHAIPFGPYLALGGWLMLLWPKEIIQGYFSLLGG</sequence>
<dbReference type="PANTHER" id="PTHR30487">
    <property type="entry name" value="TYPE 4 PREPILIN-LIKE PROTEINS LEADER PEPTIDE-PROCESSING ENZYME"/>
    <property type="match status" value="1"/>
</dbReference>
<keyword evidence="7 10" id="KW-0472">Membrane</keyword>
<dbReference type="InterPro" id="IPR000045">
    <property type="entry name" value="Prepilin_IV_endopep_pep"/>
</dbReference>
<feature type="transmembrane region" description="Helical" evidence="10">
    <location>
        <begin position="96"/>
        <end position="115"/>
    </location>
</feature>
<reference evidence="13 14" key="1">
    <citation type="submission" date="2024-04" db="EMBL/GenBank/DDBJ databases">
        <authorList>
            <person name="Abashina T."/>
            <person name="Shaikin A."/>
        </authorList>
    </citation>
    <scope>NUCLEOTIDE SEQUENCE [LARGE SCALE GENOMIC DNA]</scope>
    <source>
        <strain evidence="13 14">AAFK</strain>
    </source>
</reference>
<evidence type="ECO:0000259" key="11">
    <source>
        <dbReference type="Pfam" id="PF01478"/>
    </source>
</evidence>
<dbReference type="PRINTS" id="PR00864">
    <property type="entry name" value="PREPILNPTASE"/>
</dbReference>
<evidence type="ECO:0000256" key="2">
    <source>
        <dbReference type="ARBA" id="ARBA00005801"/>
    </source>
</evidence>
<dbReference type="Gene3D" id="1.20.120.1220">
    <property type="match status" value="1"/>
</dbReference>
<evidence type="ECO:0000313" key="14">
    <source>
        <dbReference type="Proteomes" id="UP001446205"/>
    </source>
</evidence>
<keyword evidence="9" id="KW-0645">Protease</keyword>
<dbReference type="InterPro" id="IPR010627">
    <property type="entry name" value="Prepilin_pept_A24_N"/>
</dbReference>
<proteinExistence type="inferred from homology"/>
<dbReference type="EC" id="3.4.23.43" evidence="9"/>
<comment type="function">
    <text evidence="9">Plays an essential role in type IV pili and type II pseudopili formation by proteolytically removing the leader sequence from substrate proteins and subsequently monomethylating the alpha-amino group of the newly exposed N-terminal phenylalanine.</text>
</comment>
<keyword evidence="9" id="KW-0378">Hydrolase</keyword>
<comment type="catalytic activity">
    <reaction evidence="9">
        <text>Typically cleaves a -Gly-|-Phe- bond to release an N-terminal, basic peptide of 5-8 residues from type IV prepilin, and then N-methylates the new N-terminal amino group, the methyl donor being S-adenosyl-L-methionine.</text>
        <dbReference type="EC" id="3.4.23.43"/>
    </reaction>
</comment>
<dbReference type="InterPro" id="IPR050882">
    <property type="entry name" value="Prepilin_peptidase/N-MTase"/>
</dbReference>
<feature type="transmembrane region" description="Helical" evidence="10">
    <location>
        <begin position="6"/>
        <end position="24"/>
    </location>
</feature>
<evidence type="ECO:0000256" key="4">
    <source>
        <dbReference type="ARBA" id="ARBA00022519"/>
    </source>
</evidence>
<dbReference type="EMBL" id="JBBPCO010000003">
    <property type="protein sequence ID" value="MEK8088886.1"/>
    <property type="molecule type" value="Genomic_DNA"/>
</dbReference>
<keyword evidence="9" id="KW-0489">Methyltransferase</keyword>
<feature type="domain" description="Prepilin type IV endopeptidase peptidase" evidence="11">
    <location>
        <begin position="104"/>
        <end position="219"/>
    </location>
</feature>
<dbReference type="RefSeq" id="WP_341369953.1">
    <property type="nucleotide sequence ID" value="NZ_JBBPCO010000003.1"/>
</dbReference>
<dbReference type="Pfam" id="PF01478">
    <property type="entry name" value="Peptidase_A24"/>
    <property type="match status" value="1"/>
</dbReference>
<evidence type="ECO:0000256" key="5">
    <source>
        <dbReference type="ARBA" id="ARBA00022692"/>
    </source>
</evidence>
<evidence type="ECO:0000259" key="12">
    <source>
        <dbReference type="Pfam" id="PF06750"/>
    </source>
</evidence>
<feature type="transmembrane region" description="Helical" evidence="10">
    <location>
        <begin position="197"/>
        <end position="224"/>
    </location>
</feature>
<evidence type="ECO:0000256" key="1">
    <source>
        <dbReference type="ARBA" id="ARBA00004429"/>
    </source>
</evidence>
<keyword evidence="3" id="KW-1003">Cell membrane</keyword>
<evidence type="ECO:0000313" key="13">
    <source>
        <dbReference type="EMBL" id="MEK8088886.1"/>
    </source>
</evidence>
<dbReference type="Pfam" id="PF06750">
    <property type="entry name" value="A24_N_bact"/>
    <property type="match status" value="1"/>
</dbReference>
<keyword evidence="4" id="KW-0997">Cell inner membrane</keyword>
<comment type="caution">
    <text evidence="13">The sequence shown here is derived from an EMBL/GenBank/DDBJ whole genome shotgun (WGS) entry which is preliminary data.</text>
</comment>
<dbReference type="Proteomes" id="UP001446205">
    <property type="component" value="Unassembled WGS sequence"/>
</dbReference>
<keyword evidence="9" id="KW-0511">Multifunctional enzyme</keyword>
<feature type="transmembrane region" description="Helical" evidence="10">
    <location>
        <begin position="157"/>
        <end position="177"/>
    </location>
</feature>
<protein>
    <recommendedName>
        <fullName evidence="9">Prepilin leader peptidase/N-methyltransferase</fullName>
        <ecNumber evidence="9">2.1.1.-</ecNumber>
        <ecNumber evidence="9">3.4.23.43</ecNumber>
    </recommendedName>
</protein>
<evidence type="ECO:0000256" key="9">
    <source>
        <dbReference type="RuleBase" id="RU003794"/>
    </source>
</evidence>
<evidence type="ECO:0000256" key="7">
    <source>
        <dbReference type="ARBA" id="ARBA00023136"/>
    </source>
</evidence>
<keyword evidence="9" id="KW-0808">Transferase</keyword>
<dbReference type="InterPro" id="IPR014032">
    <property type="entry name" value="Peptidase_A24A_bac"/>
</dbReference>
<comment type="subcellular location">
    <subcellularLocation>
        <location evidence="1">Cell inner membrane</location>
        <topology evidence="1">Multi-pass membrane protein</topology>
    </subcellularLocation>
    <subcellularLocation>
        <location evidence="9">Cell membrane</location>
        <topology evidence="9">Multi-pass membrane protein</topology>
    </subcellularLocation>
</comment>
<keyword evidence="5 9" id="KW-0812">Transmembrane</keyword>
<dbReference type="EC" id="2.1.1.-" evidence="9"/>
<feature type="domain" description="Prepilin peptidase A24 N-terminal" evidence="12">
    <location>
        <begin position="11"/>
        <end position="93"/>
    </location>
</feature>
<evidence type="ECO:0000256" key="10">
    <source>
        <dbReference type="SAM" id="Phobius"/>
    </source>
</evidence>
<feature type="transmembrane region" description="Helical" evidence="10">
    <location>
        <begin position="127"/>
        <end position="145"/>
    </location>
</feature>
<name>A0ABU9D6E6_9PROT</name>
<organism evidence="13 14">
    <name type="scientific">Thermithiobacillus plumbiphilus</name>
    <dbReference type="NCBI Taxonomy" id="1729899"/>
    <lineage>
        <taxon>Bacteria</taxon>
        <taxon>Pseudomonadati</taxon>
        <taxon>Pseudomonadota</taxon>
        <taxon>Acidithiobacillia</taxon>
        <taxon>Acidithiobacillales</taxon>
        <taxon>Thermithiobacillaceae</taxon>
        <taxon>Thermithiobacillus</taxon>
    </lineage>
</organism>
<evidence type="ECO:0000256" key="8">
    <source>
        <dbReference type="RuleBase" id="RU003793"/>
    </source>
</evidence>
<gene>
    <name evidence="13" type="ORF">WOB96_03825</name>
</gene>
<evidence type="ECO:0000256" key="6">
    <source>
        <dbReference type="ARBA" id="ARBA00022989"/>
    </source>
</evidence>
<comment type="similarity">
    <text evidence="2 8">Belongs to the peptidase A24 family.</text>
</comment>
<feature type="transmembrane region" description="Helical" evidence="10">
    <location>
        <begin position="231"/>
        <end position="248"/>
    </location>
</feature>
<evidence type="ECO:0000256" key="3">
    <source>
        <dbReference type="ARBA" id="ARBA00022475"/>
    </source>
</evidence>
<keyword evidence="14" id="KW-1185">Reference proteome</keyword>